<feature type="region of interest" description="Disordered" evidence="1">
    <location>
        <begin position="138"/>
        <end position="163"/>
    </location>
</feature>
<dbReference type="InterPro" id="IPR040855">
    <property type="entry name" value="ORC_WH_C"/>
</dbReference>
<accession>A0AAD5YEC5</accession>
<feature type="region of interest" description="Disordered" evidence="1">
    <location>
        <begin position="217"/>
        <end position="250"/>
    </location>
</feature>
<comment type="caution">
    <text evidence="3">The sequence shown here is derived from an EMBL/GenBank/DDBJ whole genome shotgun (WGS) entry which is preliminary data.</text>
</comment>
<feature type="compositionally biased region" description="Polar residues" evidence="1">
    <location>
        <begin position="138"/>
        <end position="150"/>
    </location>
</feature>
<protein>
    <recommendedName>
        <fullName evidence="2">Origin recognition complex subunit 3 winged helix C-terminal domain-containing protein</fullName>
    </recommendedName>
</protein>
<name>A0AAD5YEC5_9APHY</name>
<reference evidence="3" key="1">
    <citation type="submission" date="2022-07" db="EMBL/GenBank/DDBJ databases">
        <title>Genome Sequence of Physisporinus lineatus.</title>
        <authorList>
            <person name="Buettner E."/>
        </authorList>
    </citation>
    <scope>NUCLEOTIDE SEQUENCE</scope>
    <source>
        <strain evidence="3">VT162</strain>
    </source>
</reference>
<dbReference type="Pfam" id="PF18137">
    <property type="entry name" value="WHD_ORC"/>
    <property type="match status" value="1"/>
</dbReference>
<feature type="compositionally biased region" description="Polar residues" evidence="1">
    <location>
        <begin position="218"/>
        <end position="229"/>
    </location>
</feature>
<dbReference type="EMBL" id="JANAWD010000591">
    <property type="protein sequence ID" value="KAJ3477472.1"/>
    <property type="molecule type" value="Genomic_DNA"/>
</dbReference>
<dbReference type="CDD" id="cd20704">
    <property type="entry name" value="Orc3"/>
    <property type="match status" value="1"/>
</dbReference>
<evidence type="ECO:0000256" key="1">
    <source>
        <dbReference type="SAM" id="MobiDB-lite"/>
    </source>
</evidence>
<feature type="compositionally biased region" description="Basic residues" evidence="1">
    <location>
        <begin position="238"/>
        <end position="247"/>
    </location>
</feature>
<gene>
    <name evidence="3" type="ORF">NLI96_g10446</name>
</gene>
<dbReference type="PANTHER" id="PTHR12748:SF0">
    <property type="entry name" value="ORIGIN RECOGNITION COMPLEX SUBUNIT 3"/>
    <property type="match status" value="1"/>
</dbReference>
<evidence type="ECO:0000259" key="2">
    <source>
        <dbReference type="Pfam" id="PF18137"/>
    </source>
</evidence>
<evidence type="ECO:0000313" key="4">
    <source>
        <dbReference type="Proteomes" id="UP001212997"/>
    </source>
</evidence>
<dbReference type="AlphaFoldDB" id="A0AAD5YEC5"/>
<proteinExistence type="predicted"/>
<dbReference type="PANTHER" id="PTHR12748">
    <property type="entry name" value="ORIGIN RECOGNITION COMPLEX SUBUNIT 3"/>
    <property type="match status" value="1"/>
</dbReference>
<keyword evidence="4" id="KW-1185">Reference proteome</keyword>
<dbReference type="GO" id="GO:0031261">
    <property type="term" value="C:DNA replication preinitiation complex"/>
    <property type="evidence" value="ECO:0007669"/>
    <property type="project" value="TreeGrafter"/>
</dbReference>
<organism evidence="3 4">
    <name type="scientific">Meripilus lineatus</name>
    <dbReference type="NCBI Taxonomy" id="2056292"/>
    <lineage>
        <taxon>Eukaryota</taxon>
        <taxon>Fungi</taxon>
        <taxon>Dikarya</taxon>
        <taxon>Basidiomycota</taxon>
        <taxon>Agaricomycotina</taxon>
        <taxon>Agaricomycetes</taxon>
        <taxon>Polyporales</taxon>
        <taxon>Meripilaceae</taxon>
        <taxon>Meripilus</taxon>
    </lineage>
</organism>
<evidence type="ECO:0000313" key="3">
    <source>
        <dbReference type="EMBL" id="KAJ3477472.1"/>
    </source>
</evidence>
<dbReference type="GO" id="GO:0005664">
    <property type="term" value="C:nuclear origin of replication recognition complex"/>
    <property type="evidence" value="ECO:0007669"/>
    <property type="project" value="InterPro"/>
</dbReference>
<feature type="domain" description="Origin recognition complex subunit 3 winged helix C-terminal" evidence="2">
    <location>
        <begin position="114"/>
        <end position="310"/>
    </location>
</feature>
<dbReference type="GO" id="GO:0003688">
    <property type="term" value="F:DNA replication origin binding"/>
    <property type="evidence" value="ECO:0007669"/>
    <property type="project" value="TreeGrafter"/>
</dbReference>
<dbReference type="GO" id="GO:0005656">
    <property type="term" value="C:nuclear pre-replicative complex"/>
    <property type="evidence" value="ECO:0007669"/>
    <property type="project" value="TreeGrafter"/>
</dbReference>
<dbReference type="Proteomes" id="UP001212997">
    <property type="component" value="Unassembled WGS sequence"/>
</dbReference>
<sequence length="314" mass="36021">MVKKLSGRQLDALLTELHDLFQSLPPPQFLQEENARTQIARTREQLPDEAVETEDHNEEVGIHPSVPPLATSLAEWFTEYIESKASKLDQGPLWDVWNTGMNPFPSELLNPAPRITMVNALLHPHVFQAMHKGLFQSSEVDPATDPSSRTVVGPSTPGRRGLIPEIQHQPSLWELPDSSILFRRYMEAGKMINVYDWYESFAVALETQRREQRKALRLQNTNGVNGVSHTPQTPRTPRTPKRGRKGKEKAVEEVVEDVVEDVEEEMDEDELEDWRIEVQARFMRAYHDLDFMGFIKHTGRKADHVIKTIYDLPD</sequence>
<dbReference type="InterPro" id="IPR020795">
    <property type="entry name" value="ORC3"/>
</dbReference>
<dbReference type="GO" id="GO:0006270">
    <property type="term" value="P:DNA replication initiation"/>
    <property type="evidence" value="ECO:0007669"/>
    <property type="project" value="TreeGrafter"/>
</dbReference>